<evidence type="ECO:0000313" key="7">
    <source>
        <dbReference type="Proteomes" id="UP000243723"/>
    </source>
</evidence>
<comment type="similarity">
    <text evidence="1">Belongs to the peptidase S9C family.</text>
</comment>
<proteinExistence type="inferred from homology"/>
<dbReference type="SUPFAM" id="SSF53474">
    <property type="entry name" value="alpha/beta-Hydrolases"/>
    <property type="match status" value="1"/>
</dbReference>
<evidence type="ECO:0000256" key="3">
    <source>
        <dbReference type="ARBA" id="ARBA00022825"/>
    </source>
</evidence>
<dbReference type="InterPro" id="IPR011659">
    <property type="entry name" value="WD40"/>
</dbReference>
<dbReference type="Gene3D" id="3.40.50.1820">
    <property type="entry name" value="alpha/beta hydrolase"/>
    <property type="match status" value="1"/>
</dbReference>
<sequence length="653" mass="72307">MDAYEKILDLQVPQFLRLSPDATRVVYSTTLTHGHKIGDNGVSSLWIADVGKQNSARQLTSGLFKDRLPQWTPDGSSVIFISDRKEAGKRIGLYQLHLSGGEPILLTNPDHEKPIDNFAISPDGKFVAFISADEKSPERKRKDEEKDDVDVFGEDWDLNRLRLLHLTSRTVETLVTGDYHLTDLVWSPDGDSIAYTATPTPELEVGFTEWTDLRKVNISTKQVVTISRCEYEPTNAFGGNGLHWSGDHIYLVANAIARVFETAHVVYSVSVADGKWKREVGGETYDGVGVHAGGGMIVAKVQNDLYDELRTPSGETFFSDLCTVTGFHVKQPGKDSSEIFFALIKSTVNRPAEVFTFTSSSREPIALSSHAGPFTDDMAISLQVHIPSADGDVELDGLFVYPSNKSKAERPSEPLKTLVHPHGGPYSRTTSSFFPVYGWLQLLIRSGYAFFMPNYRGGASHGPHFAGPYEVGTKDYEDIIALTQHIVQQGFADPENLIIGGWSQGGFLSYLSAVRNGTHGHGWKFKGSIAGAGISDWDTMALTSDLPSFQTTLTGGSPWELDQSVTKTRQGSALWEFAAAAKEGRIPPMLLLHGQEDVRVPVTQAWGFQRACRKWGLPCQMVTYPRADHLFAERKQFLDLARRVIKFCDMHFK</sequence>
<feature type="domain" description="Peptidase S9 prolyl oligopeptidase catalytic" evidence="5">
    <location>
        <begin position="440"/>
        <end position="653"/>
    </location>
</feature>
<dbReference type="GO" id="GO:0004252">
    <property type="term" value="F:serine-type endopeptidase activity"/>
    <property type="evidence" value="ECO:0007669"/>
    <property type="project" value="TreeGrafter"/>
</dbReference>
<evidence type="ECO:0000313" key="6">
    <source>
        <dbReference type="EMBL" id="PSK56456.1"/>
    </source>
</evidence>
<evidence type="ECO:0000259" key="5">
    <source>
        <dbReference type="Pfam" id="PF00326"/>
    </source>
</evidence>
<keyword evidence="7" id="KW-1185">Reference proteome</keyword>
<keyword evidence="3" id="KW-0645">Protease</keyword>
<dbReference type="SUPFAM" id="SSF82171">
    <property type="entry name" value="DPP6 N-terminal domain-like"/>
    <property type="match status" value="1"/>
</dbReference>
<gene>
    <name evidence="6" type="ORF">B9Z65_6080</name>
</gene>
<dbReference type="Gene3D" id="2.120.10.30">
    <property type="entry name" value="TolB, C-terminal domain"/>
    <property type="match status" value="2"/>
</dbReference>
<dbReference type="AlphaFoldDB" id="A0A2P8A7L1"/>
<evidence type="ECO:0000256" key="2">
    <source>
        <dbReference type="ARBA" id="ARBA00022801"/>
    </source>
</evidence>
<dbReference type="GO" id="GO:0006508">
    <property type="term" value="P:proteolysis"/>
    <property type="evidence" value="ECO:0007669"/>
    <property type="project" value="InterPro"/>
</dbReference>
<dbReference type="STRING" id="40998.A0A2P8A7L1"/>
<protein>
    <recommendedName>
        <fullName evidence="4">Dipeptidyl-peptidase V</fullName>
    </recommendedName>
</protein>
<keyword evidence="3" id="KW-0720">Serine protease</keyword>
<accession>A0A2P8A7L1</accession>
<reference evidence="6 7" key="1">
    <citation type="submission" date="2017-05" db="EMBL/GenBank/DDBJ databases">
        <title>Draft genome sequence of Elsinoe australis.</title>
        <authorList>
            <person name="Cheng Q."/>
        </authorList>
    </citation>
    <scope>NUCLEOTIDE SEQUENCE [LARGE SCALE GENOMIC DNA]</scope>
    <source>
        <strain evidence="6 7">NL1</strain>
    </source>
</reference>
<dbReference type="InterPro" id="IPR029058">
    <property type="entry name" value="AB_hydrolase_fold"/>
</dbReference>
<evidence type="ECO:0000256" key="1">
    <source>
        <dbReference type="ARBA" id="ARBA00010040"/>
    </source>
</evidence>
<dbReference type="EMBL" id="NHZQ01000060">
    <property type="protein sequence ID" value="PSK56456.1"/>
    <property type="molecule type" value="Genomic_DNA"/>
</dbReference>
<dbReference type="PANTHER" id="PTHR42776:SF27">
    <property type="entry name" value="DIPEPTIDYL PEPTIDASE FAMILY MEMBER 6"/>
    <property type="match status" value="1"/>
</dbReference>
<dbReference type="Pfam" id="PF00326">
    <property type="entry name" value="Peptidase_S9"/>
    <property type="match status" value="1"/>
</dbReference>
<dbReference type="PANTHER" id="PTHR42776">
    <property type="entry name" value="SERINE PEPTIDASE S9 FAMILY MEMBER"/>
    <property type="match status" value="1"/>
</dbReference>
<dbReference type="Proteomes" id="UP000243723">
    <property type="component" value="Unassembled WGS sequence"/>
</dbReference>
<dbReference type="InterPro" id="IPR001375">
    <property type="entry name" value="Peptidase_S9_cat"/>
</dbReference>
<comment type="caution">
    <text evidence="6">The sequence shown here is derived from an EMBL/GenBank/DDBJ whole genome shotgun (WGS) entry which is preliminary data.</text>
</comment>
<dbReference type="InterPro" id="IPR011042">
    <property type="entry name" value="6-blade_b-propeller_TolB-like"/>
</dbReference>
<dbReference type="Pfam" id="PF07676">
    <property type="entry name" value="PD40"/>
    <property type="match status" value="2"/>
</dbReference>
<name>A0A2P8A7L1_9PEZI</name>
<dbReference type="OrthoDB" id="43744at2759"/>
<evidence type="ECO:0000256" key="4">
    <source>
        <dbReference type="ARBA" id="ARBA00032829"/>
    </source>
</evidence>
<keyword evidence="2" id="KW-0378">Hydrolase</keyword>
<organism evidence="6 7">
    <name type="scientific">Elsinoe australis</name>
    <dbReference type="NCBI Taxonomy" id="40998"/>
    <lineage>
        <taxon>Eukaryota</taxon>
        <taxon>Fungi</taxon>
        <taxon>Dikarya</taxon>
        <taxon>Ascomycota</taxon>
        <taxon>Pezizomycotina</taxon>
        <taxon>Dothideomycetes</taxon>
        <taxon>Dothideomycetidae</taxon>
        <taxon>Myriangiales</taxon>
        <taxon>Elsinoaceae</taxon>
        <taxon>Elsinoe</taxon>
    </lineage>
</organism>